<dbReference type="PANTHER" id="PTHR34979:SF1">
    <property type="entry name" value="INNER MEMBRANE PROTEIN YGAZ"/>
    <property type="match status" value="1"/>
</dbReference>
<accession>A0A127K7J2</accession>
<evidence type="ECO:0000256" key="5">
    <source>
        <dbReference type="ARBA" id="ARBA00022692"/>
    </source>
</evidence>
<comment type="similarity">
    <text evidence="2">Belongs to the AzlC family.</text>
</comment>
<evidence type="ECO:0000256" key="1">
    <source>
        <dbReference type="ARBA" id="ARBA00004651"/>
    </source>
</evidence>
<dbReference type="Pfam" id="PF03591">
    <property type="entry name" value="AzlC"/>
    <property type="match status" value="1"/>
</dbReference>
<dbReference type="RefSeq" id="WP_048706415.1">
    <property type="nucleotide sequence ID" value="NZ_CP014646.1"/>
</dbReference>
<dbReference type="AlphaFoldDB" id="A0A127K7J2"/>
<feature type="transmembrane region" description="Helical" evidence="8">
    <location>
        <begin position="166"/>
        <end position="184"/>
    </location>
</feature>
<name>A0A127K7J2_9RHOO</name>
<sequence length="234" mass="25425">MESAFRRGAREGLRDFLPLSVGLLPWAMVTGIAMRSIGLSPLEAMGMNVLVYAGTAQLGTLPLIASGAPLWLIFVTAMVLNLRFIIFSAALAPVFHGHPFMRRLASSYLLVDGLFAVGAEKLTRSDDAQWRWGYYIAPSVYSWLMWQCCTLVGVLGAGVMPRDWSLEFMTTIALMVMVIPMLRARPMWLAALVGGLGAVLLRDLPLRLGLIVGIALGIAAGFFAERALSGRAPR</sequence>
<evidence type="ECO:0000256" key="8">
    <source>
        <dbReference type="SAM" id="Phobius"/>
    </source>
</evidence>
<feature type="transmembrane region" description="Helical" evidence="8">
    <location>
        <begin position="204"/>
        <end position="224"/>
    </location>
</feature>
<keyword evidence="10" id="KW-1185">Reference proteome</keyword>
<dbReference type="PANTHER" id="PTHR34979">
    <property type="entry name" value="INNER MEMBRANE PROTEIN YGAZ"/>
    <property type="match status" value="1"/>
</dbReference>
<dbReference type="STRING" id="1134435.AC731_012190"/>
<feature type="transmembrane region" description="Helical" evidence="8">
    <location>
        <begin position="46"/>
        <end position="65"/>
    </location>
</feature>
<evidence type="ECO:0000256" key="7">
    <source>
        <dbReference type="ARBA" id="ARBA00023136"/>
    </source>
</evidence>
<keyword evidence="7 8" id="KW-0472">Membrane</keyword>
<evidence type="ECO:0000256" key="4">
    <source>
        <dbReference type="ARBA" id="ARBA00022475"/>
    </source>
</evidence>
<evidence type="ECO:0000256" key="6">
    <source>
        <dbReference type="ARBA" id="ARBA00022989"/>
    </source>
</evidence>
<organism evidence="9 10">
    <name type="scientific">Thauera humireducens</name>
    <dbReference type="NCBI Taxonomy" id="1134435"/>
    <lineage>
        <taxon>Bacteria</taxon>
        <taxon>Pseudomonadati</taxon>
        <taxon>Pseudomonadota</taxon>
        <taxon>Betaproteobacteria</taxon>
        <taxon>Rhodocyclales</taxon>
        <taxon>Zoogloeaceae</taxon>
        <taxon>Thauera</taxon>
    </lineage>
</organism>
<feature type="transmembrane region" description="Helical" evidence="8">
    <location>
        <begin position="16"/>
        <end position="34"/>
    </location>
</feature>
<keyword evidence="6 8" id="KW-1133">Transmembrane helix</keyword>
<dbReference type="KEGG" id="thu:AC731_012190"/>
<keyword evidence="4" id="KW-1003">Cell membrane</keyword>
<feature type="transmembrane region" description="Helical" evidence="8">
    <location>
        <begin position="140"/>
        <end position="159"/>
    </location>
</feature>
<reference evidence="10" key="1">
    <citation type="submission" date="2016-03" db="EMBL/GenBank/DDBJ databases">
        <authorList>
            <person name="Ma C."/>
            <person name="Zhou S."/>
            <person name="Yang G."/>
        </authorList>
    </citation>
    <scope>NUCLEOTIDE SEQUENCE [LARGE SCALE GENOMIC DNA]</scope>
    <source>
        <strain evidence="10">SgZ-1</strain>
    </source>
</reference>
<evidence type="ECO:0000256" key="2">
    <source>
        <dbReference type="ARBA" id="ARBA00010735"/>
    </source>
</evidence>
<dbReference type="InterPro" id="IPR011606">
    <property type="entry name" value="Brnchd-chn_aa_trnsp_permease"/>
</dbReference>
<evidence type="ECO:0000256" key="3">
    <source>
        <dbReference type="ARBA" id="ARBA00022448"/>
    </source>
</evidence>
<protein>
    <submittedName>
        <fullName evidence="9">AzlC family protein</fullName>
    </submittedName>
</protein>
<evidence type="ECO:0000313" key="10">
    <source>
        <dbReference type="Proteomes" id="UP000036902"/>
    </source>
</evidence>
<dbReference type="Proteomes" id="UP000036902">
    <property type="component" value="Chromosome"/>
</dbReference>
<gene>
    <name evidence="9" type="ORF">AC731_012190</name>
</gene>
<dbReference type="GO" id="GO:0005886">
    <property type="term" value="C:plasma membrane"/>
    <property type="evidence" value="ECO:0007669"/>
    <property type="project" value="UniProtKB-SubCell"/>
</dbReference>
<evidence type="ECO:0000313" key="9">
    <source>
        <dbReference type="EMBL" id="AMO37634.1"/>
    </source>
</evidence>
<keyword evidence="3" id="KW-0813">Transport</keyword>
<proteinExistence type="inferred from homology"/>
<dbReference type="EMBL" id="CP014646">
    <property type="protein sequence ID" value="AMO37634.1"/>
    <property type="molecule type" value="Genomic_DNA"/>
</dbReference>
<keyword evidence="5 8" id="KW-0812">Transmembrane</keyword>
<comment type="subcellular location">
    <subcellularLocation>
        <location evidence="1">Cell membrane</location>
        <topology evidence="1">Multi-pass membrane protein</topology>
    </subcellularLocation>
</comment>
<dbReference type="GO" id="GO:1903785">
    <property type="term" value="P:L-valine transmembrane transport"/>
    <property type="evidence" value="ECO:0007669"/>
    <property type="project" value="TreeGrafter"/>
</dbReference>